<evidence type="ECO:0000313" key="1">
    <source>
        <dbReference type="EMBL" id="POM79137.1"/>
    </source>
</evidence>
<protein>
    <submittedName>
        <fullName evidence="1">Uncharacterized protein</fullName>
    </submittedName>
</protein>
<accession>A0A2P4YMV3</accession>
<dbReference type="EMBL" id="NCKW01001836">
    <property type="protein sequence ID" value="POM79137.1"/>
    <property type="molecule type" value="Genomic_DNA"/>
</dbReference>
<gene>
    <name evidence="1" type="ORF">PHPALM_3257</name>
</gene>
<reference evidence="1 2" key="1">
    <citation type="journal article" date="2017" name="Genome Biol. Evol.">
        <title>Phytophthora megakarya and P. palmivora, closely related causal agents of cacao black pod rot, underwent increases in genome sizes and gene numbers by different mechanisms.</title>
        <authorList>
            <person name="Ali S.S."/>
            <person name="Shao J."/>
            <person name="Lary D.J."/>
            <person name="Kronmiller B."/>
            <person name="Shen D."/>
            <person name="Strem M.D."/>
            <person name="Amoako-Attah I."/>
            <person name="Akrofi A.Y."/>
            <person name="Begoude B.A."/>
            <person name="Ten Hoopen G.M."/>
            <person name="Coulibaly K."/>
            <person name="Kebe B.I."/>
            <person name="Melnick R.L."/>
            <person name="Guiltinan M.J."/>
            <person name="Tyler B.M."/>
            <person name="Meinhardt L.W."/>
            <person name="Bailey B.A."/>
        </authorList>
    </citation>
    <scope>NUCLEOTIDE SEQUENCE [LARGE SCALE GENOMIC DNA]</scope>
    <source>
        <strain evidence="2">sbr112.9</strain>
    </source>
</reference>
<keyword evidence="2" id="KW-1185">Reference proteome</keyword>
<sequence length="244" mass="27811">MTLCLFEFHYVSINHDNMNKTTRLMGWALPALTNLLRYNGTTLFVDGTFRCAPCGYKQCVIFMVHDRTSGVFVPVYYVLSTSRGEKLLRHRTDKQIRPAEVIGDFEGALQNAVETQFPNAIVVGCLFHMKQAVGRGMERFRIPEEERAIAMTRGVLDVFTVIEPAQVELGTRWVKREIRMRCMTAGILYSKAKWRGFGGNELIARTNNTLERSNRELNNHIPTHLSITTFVSAIKRLSHSQGQL</sequence>
<comment type="caution">
    <text evidence="1">The sequence shown here is derived from an EMBL/GenBank/DDBJ whole genome shotgun (WGS) entry which is preliminary data.</text>
</comment>
<dbReference type="AlphaFoldDB" id="A0A2P4YMV3"/>
<dbReference type="Proteomes" id="UP000237271">
    <property type="component" value="Unassembled WGS sequence"/>
</dbReference>
<proteinExistence type="predicted"/>
<name>A0A2P4YMV3_9STRA</name>
<dbReference type="OrthoDB" id="105604at2759"/>
<evidence type="ECO:0000313" key="2">
    <source>
        <dbReference type="Proteomes" id="UP000237271"/>
    </source>
</evidence>
<organism evidence="1 2">
    <name type="scientific">Phytophthora palmivora</name>
    <dbReference type="NCBI Taxonomy" id="4796"/>
    <lineage>
        <taxon>Eukaryota</taxon>
        <taxon>Sar</taxon>
        <taxon>Stramenopiles</taxon>
        <taxon>Oomycota</taxon>
        <taxon>Peronosporomycetes</taxon>
        <taxon>Peronosporales</taxon>
        <taxon>Peronosporaceae</taxon>
        <taxon>Phytophthora</taxon>
    </lineage>
</organism>